<feature type="transmembrane region" description="Helical" evidence="2">
    <location>
        <begin position="362"/>
        <end position="383"/>
    </location>
</feature>
<protein>
    <submittedName>
        <fullName evidence="4">Acyltransferase family protein</fullName>
    </submittedName>
</protein>
<dbReference type="Proteomes" id="UP000325255">
    <property type="component" value="Unassembled WGS sequence"/>
</dbReference>
<dbReference type="OrthoDB" id="9810718at2"/>
<evidence type="ECO:0000313" key="5">
    <source>
        <dbReference type="Proteomes" id="UP000325255"/>
    </source>
</evidence>
<feature type="region of interest" description="Disordered" evidence="1">
    <location>
        <begin position="1"/>
        <end position="45"/>
    </location>
</feature>
<accession>A0A5M6ILC5</accession>
<keyword evidence="2" id="KW-1133">Transmembrane helix</keyword>
<feature type="transmembrane region" description="Helical" evidence="2">
    <location>
        <begin position="202"/>
        <end position="222"/>
    </location>
</feature>
<dbReference type="EMBL" id="VWPK01000069">
    <property type="protein sequence ID" value="KAA5608737.1"/>
    <property type="molecule type" value="Genomic_DNA"/>
</dbReference>
<keyword evidence="2" id="KW-0812">Transmembrane</keyword>
<name>A0A5M6ILC5_9PROT</name>
<feature type="transmembrane region" description="Helical" evidence="2">
    <location>
        <begin position="92"/>
        <end position="111"/>
    </location>
</feature>
<dbReference type="GO" id="GO:0016747">
    <property type="term" value="F:acyltransferase activity, transferring groups other than amino-acyl groups"/>
    <property type="evidence" value="ECO:0007669"/>
    <property type="project" value="InterPro"/>
</dbReference>
<dbReference type="PANTHER" id="PTHR37312">
    <property type="entry name" value="MEMBRANE-BOUND ACYLTRANSFERASE YKRP-RELATED"/>
    <property type="match status" value="1"/>
</dbReference>
<feature type="transmembrane region" description="Helical" evidence="2">
    <location>
        <begin position="301"/>
        <end position="323"/>
    </location>
</feature>
<dbReference type="InterPro" id="IPR052734">
    <property type="entry name" value="Nod_factor_acetyltransferase"/>
</dbReference>
<evidence type="ECO:0000259" key="3">
    <source>
        <dbReference type="Pfam" id="PF01757"/>
    </source>
</evidence>
<comment type="caution">
    <text evidence="4">The sequence shown here is derived from an EMBL/GenBank/DDBJ whole genome shotgun (WGS) entry which is preliminary data.</text>
</comment>
<sequence>MLHVLIRHSAGEPRPRPMRASGRPRVAATRAKLPQADKLSGTPGPAHYGKPFRELDTDHATCTKGGKMTPFHTETPAGIAARQAAPDFVRGVAIVLMVYGHLTHIGSMAAVQNELVSWIYTFHMPAFLFISGYFFKVDGDFKDRIVRLGRRLVIPYLLFVTIYLLGLLAARDLGLHSNNPPPSSTIEIFQILFLHAQHPRGAYWFIYTLIVVQFCFICAWFANVRFYLPAGSWIVIAVVLLALACHAGLLWFSAVPYFLLGMTFALNRAPIPASFGVGLFGIISILLVAPSEIFSFSFIKIAWCLAAVATLAALSSVVGGHAARFFAWLGRNTLIILLCHSLFVLLMKPLGKLFLLVDPTGILYAVVVTVVTVIGCLAVAAFFDRAGLSEWIFGTMQIYSPHNKTSSVAKLTRSGGNEMIDVQEEGKNAGWQPSRDSTSRAG</sequence>
<feature type="domain" description="Acyltransferase 3" evidence="3">
    <location>
        <begin position="85"/>
        <end position="380"/>
    </location>
</feature>
<evidence type="ECO:0000256" key="2">
    <source>
        <dbReference type="SAM" id="Phobius"/>
    </source>
</evidence>
<gene>
    <name evidence="4" type="ORF">F1189_27490</name>
</gene>
<feature type="region of interest" description="Disordered" evidence="1">
    <location>
        <begin position="423"/>
        <end position="442"/>
    </location>
</feature>
<keyword evidence="4" id="KW-0808">Transferase</keyword>
<organism evidence="4 5">
    <name type="scientific">Rhodovastum atsumiense</name>
    <dbReference type="NCBI Taxonomy" id="504468"/>
    <lineage>
        <taxon>Bacteria</taxon>
        <taxon>Pseudomonadati</taxon>
        <taxon>Pseudomonadota</taxon>
        <taxon>Alphaproteobacteria</taxon>
        <taxon>Acetobacterales</taxon>
        <taxon>Acetobacteraceae</taxon>
        <taxon>Rhodovastum</taxon>
    </lineage>
</organism>
<keyword evidence="2" id="KW-0472">Membrane</keyword>
<reference evidence="4 5" key="1">
    <citation type="submission" date="2019-09" db="EMBL/GenBank/DDBJ databases">
        <title>Genome sequence of Rhodovastum atsumiense, a diverse member of the Acetobacteraceae family of non-sulfur purple photosynthetic bacteria.</title>
        <authorList>
            <person name="Meyer T."/>
            <person name="Kyndt J."/>
        </authorList>
    </citation>
    <scope>NUCLEOTIDE SEQUENCE [LARGE SCALE GENOMIC DNA]</scope>
    <source>
        <strain evidence="4 5">DSM 21279</strain>
    </source>
</reference>
<proteinExistence type="predicted"/>
<keyword evidence="4" id="KW-0012">Acyltransferase</keyword>
<evidence type="ECO:0000256" key="1">
    <source>
        <dbReference type="SAM" id="MobiDB-lite"/>
    </source>
</evidence>
<dbReference type="Pfam" id="PF01757">
    <property type="entry name" value="Acyl_transf_3"/>
    <property type="match status" value="1"/>
</dbReference>
<feature type="transmembrane region" description="Helical" evidence="2">
    <location>
        <begin position="117"/>
        <end position="135"/>
    </location>
</feature>
<feature type="transmembrane region" description="Helical" evidence="2">
    <location>
        <begin position="329"/>
        <end position="350"/>
    </location>
</feature>
<feature type="transmembrane region" description="Helical" evidence="2">
    <location>
        <begin position="271"/>
        <end position="289"/>
    </location>
</feature>
<feature type="transmembrane region" description="Helical" evidence="2">
    <location>
        <begin position="234"/>
        <end position="259"/>
    </location>
</feature>
<dbReference type="InterPro" id="IPR002656">
    <property type="entry name" value="Acyl_transf_3_dom"/>
</dbReference>
<keyword evidence="5" id="KW-1185">Reference proteome</keyword>
<dbReference type="AlphaFoldDB" id="A0A5M6ILC5"/>
<feature type="transmembrane region" description="Helical" evidence="2">
    <location>
        <begin position="156"/>
        <end position="174"/>
    </location>
</feature>
<dbReference type="PANTHER" id="PTHR37312:SF1">
    <property type="entry name" value="MEMBRANE-BOUND ACYLTRANSFERASE YKRP-RELATED"/>
    <property type="match status" value="1"/>
</dbReference>
<evidence type="ECO:0000313" key="4">
    <source>
        <dbReference type="EMBL" id="KAA5608737.1"/>
    </source>
</evidence>